<evidence type="ECO:0000313" key="1">
    <source>
        <dbReference type="EMBL" id="MDQ0746845.1"/>
    </source>
</evidence>
<reference evidence="1 2" key="1">
    <citation type="submission" date="2023-07" db="EMBL/GenBank/DDBJ databases">
        <title>Comparative genomics of wheat-associated soil bacteria to identify genetic determinants of phenazine resistance.</title>
        <authorList>
            <person name="Mouncey N."/>
        </authorList>
    </citation>
    <scope>NUCLEOTIDE SEQUENCE [LARGE SCALE GENOMIC DNA]</scope>
    <source>
        <strain evidence="1 2">B3I12</strain>
    </source>
</reference>
<keyword evidence="2" id="KW-1185">Reference proteome</keyword>
<name>A0ABU0QIT9_9ACTN</name>
<gene>
    <name evidence="1" type="ORF">QF034_001076</name>
</gene>
<proteinExistence type="predicted"/>
<protein>
    <submittedName>
        <fullName evidence="1">Uncharacterized protein</fullName>
    </submittedName>
</protein>
<dbReference type="Proteomes" id="UP001232755">
    <property type="component" value="Unassembled WGS sequence"/>
</dbReference>
<sequence>MLGVGGVVDGAVVAGTVVTGVVVAGALDTGGLLAGGGAPLLTGSPVGGGLVTCRGEELVTCGGELVAVGGALLLGAALDADGGTEPVGAFDGG</sequence>
<comment type="caution">
    <text evidence="1">The sequence shown here is derived from an EMBL/GenBank/DDBJ whole genome shotgun (WGS) entry which is preliminary data.</text>
</comment>
<dbReference type="EMBL" id="JAUSYP010000001">
    <property type="protein sequence ID" value="MDQ0746845.1"/>
    <property type="molecule type" value="Genomic_DNA"/>
</dbReference>
<accession>A0ABU0QIT9</accession>
<evidence type="ECO:0000313" key="2">
    <source>
        <dbReference type="Proteomes" id="UP001232755"/>
    </source>
</evidence>
<organism evidence="1 2">
    <name type="scientific">Streptomyces africanus</name>
    <dbReference type="NCBI Taxonomy" id="231024"/>
    <lineage>
        <taxon>Bacteria</taxon>
        <taxon>Bacillati</taxon>
        <taxon>Actinomycetota</taxon>
        <taxon>Actinomycetes</taxon>
        <taxon>Kitasatosporales</taxon>
        <taxon>Streptomycetaceae</taxon>
        <taxon>Streptomyces</taxon>
    </lineage>
</organism>